<keyword evidence="5" id="KW-0175">Coiled coil</keyword>
<dbReference type="Proteomes" id="UP001443914">
    <property type="component" value="Unassembled WGS sequence"/>
</dbReference>
<keyword evidence="3" id="KW-0862">Zinc</keyword>
<comment type="caution">
    <text evidence="7">The sequence shown here is derived from an EMBL/GenBank/DDBJ whole genome shotgun (WGS) entry which is preliminary data.</text>
</comment>
<gene>
    <name evidence="7" type="ORF">RND81_07G122100</name>
</gene>
<organism evidence="7 8">
    <name type="scientific">Saponaria officinalis</name>
    <name type="common">Common soapwort</name>
    <name type="synonym">Lychnis saponaria</name>
    <dbReference type="NCBI Taxonomy" id="3572"/>
    <lineage>
        <taxon>Eukaryota</taxon>
        <taxon>Viridiplantae</taxon>
        <taxon>Streptophyta</taxon>
        <taxon>Embryophyta</taxon>
        <taxon>Tracheophyta</taxon>
        <taxon>Spermatophyta</taxon>
        <taxon>Magnoliopsida</taxon>
        <taxon>eudicotyledons</taxon>
        <taxon>Gunneridae</taxon>
        <taxon>Pentapetalae</taxon>
        <taxon>Caryophyllales</taxon>
        <taxon>Caryophyllaceae</taxon>
        <taxon>Caryophylleae</taxon>
        <taxon>Saponaria</taxon>
    </lineage>
</organism>
<dbReference type="InterPro" id="IPR010666">
    <property type="entry name" value="Znf_GRF"/>
</dbReference>
<evidence type="ECO:0000256" key="3">
    <source>
        <dbReference type="ARBA" id="ARBA00022833"/>
    </source>
</evidence>
<feature type="coiled-coil region" evidence="5">
    <location>
        <begin position="77"/>
        <end position="111"/>
    </location>
</feature>
<dbReference type="GO" id="GO:0008270">
    <property type="term" value="F:zinc ion binding"/>
    <property type="evidence" value="ECO:0007669"/>
    <property type="project" value="UniProtKB-KW"/>
</dbReference>
<keyword evidence="8" id="KW-1185">Reference proteome</keyword>
<feature type="domain" description="GRF-type" evidence="6">
    <location>
        <begin position="16"/>
        <end position="61"/>
    </location>
</feature>
<evidence type="ECO:0000256" key="1">
    <source>
        <dbReference type="ARBA" id="ARBA00022723"/>
    </source>
</evidence>
<dbReference type="PROSITE" id="PS51999">
    <property type="entry name" value="ZF_GRF"/>
    <property type="match status" value="1"/>
</dbReference>
<accession>A0AAW1JTG2</accession>
<evidence type="ECO:0000256" key="2">
    <source>
        <dbReference type="ARBA" id="ARBA00022771"/>
    </source>
</evidence>
<evidence type="ECO:0000256" key="5">
    <source>
        <dbReference type="SAM" id="Coils"/>
    </source>
</evidence>
<keyword evidence="2 4" id="KW-0863">Zinc-finger</keyword>
<dbReference type="PANTHER" id="PTHR33248">
    <property type="entry name" value="ZINC ION-BINDING PROTEIN"/>
    <property type="match status" value="1"/>
</dbReference>
<evidence type="ECO:0000259" key="6">
    <source>
        <dbReference type="PROSITE" id="PS51999"/>
    </source>
</evidence>
<evidence type="ECO:0000313" key="7">
    <source>
        <dbReference type="EMBL" id="KAK9706408.1"/>
    </source>
</evidence>
<evidence type="ECO:0000313" key="8">
    <source>
        <dbReference type="Proteomes" id="UP001443914"/>
    </source>
</evidence>
<proteinExistence type="predicted"/>
<sequence length="153" mass="17933">MSRDTVFSSSRLSSKCNCQVPLAVVKSWTRENPGRRFLTCKFYNPGIKFCGCEFFRWYDQNQCDWQRDVINELVLDKKLLCKEMEIIKAENSHLEEQNKRLKEEIELLMVKSKLDGNDTNVEVVETSPKNEWPTTLYVVLFVCIMTLIVKVLV</sequence>
<name>A0AAW1JTG2_SAPOF</name>
<keyword evidence="1" id="KW-0479">Metal-binding</keyword>
<evidence type="ECO:0000256" key="4">
    <source>
        <dbReference type="PROSITE-ProRule" id="PRU01343"/>
    </source>
</evidence>
<reference evidence="7" key="1">
    <citation type="submission" date="2024-03" db="EMBL/GenBank/DDBJ databases">
        <title>WGS assembly of Saponaria officinalis var. Norfolk2.</title>
        <authorList>
            <person name="Jenkins J."/>
            <person name="Shu S."/>
            <person name="Grimwood J."/>
            <person name="Barry K."/>
            <person name="Goodstein D."/>
            <person name="Schmutz J."/>
            <person name="Leebens-Mack J."/>
            <person name="Osbourn A."/>
        </authorList>
    </citation>
    <scope>NUCLEOTIDE SEQUENCE [LARGE SCALE GENOMIC DNA]</scope>
    <source>
        <strain evidence="7">JIC</strain>
    </source>
</reference>
<dbReference type="AlphaFoldDB" id="A0AAW1JTG2"/>
<dbReference type="EMBL" id="JBDFQZ010000007">
    <property type="protein sequence ID" value="KAK9706408.1"/>
    <property type="molecule type" value="Genomic_DNA"/>
</dbReference>
<protein>
    <recommendedName>
        <fullName evidence="6">GRF-type domain-containing protein</fullName>
    </recommendedName>
</protein>